<gene>
    <name evidence="14" type="primary">dnaJ</name>
    <name evidence="18" type="ORF">SAMN02746064_00316</name>
</gene>
<accession>A0A1M4SMS1</accession>
<feature type="zinc finger region" description="CR-type" evidence="15">
    <location>
        <begin position="133"/>
        <end position="215"/>
    </location>
</feature>
<dbReference type="SUPFAM" id="SSF49493">
    <property type="entry name" value="HSP40/DnaJ peptide-binding domain"/>
    <property type="match status" value="2"/>
</dbReference>
<dbReference type="GO" id="GO:0051082">
    <property type="term" value="F:unfolded protein binding"/>
    <property type="evidence" value="ECO:0007669"/>
    <property type="project" value="UniProtKB-UniRule"/>
</dbReference>
<evidence type="ECO:0000259" key="17">
    <source>
        <dbReference type="PROSITE" id="PS51188"/>
    </source>
</evidence>
<organism evidence="18 19">
    <name type="scientific">Alkalibacter saccharofermentans DSM 14828</name>
    <dbReference type="NCBI Taxonomy" id="1120975"/>
    <lineage>
        <taxon>Bacteria</taxon>
        <taxon>Bacillati</taxon>
        <taxon>Bacillota</taxon>
        <taxon>Clostridia</taxon>
        <taxon>Eubacteriales</taxon>
        <taxon>Eubacteriaceae</taxon>
        <taxon>Alkalibacter</taxon>
    </lineage>
</organism>
<dbReference type="InterPro" id="IPR018253">
    <property type="entry name" value="DnaJ_domain_CS"/>
</dbReference>
<dbReference type="GO" id="GO:0005737">
    <property type="term" value="C:cytoplasm"/>
    <property type="evidence" value="ECO:0007669"/>
    <property type="project" value="UniProtKB-SubCell"/>
</dbReference>
<dbReference type="Gene3D" id="2.10.230.10">
    <property type="entry name" value="Heat shock protein DnaJ, cysteine-rich domain"/>
    <property type="match status" value="1"/>
</dbReference>
<evidence type="ECO:0000256" key="5">
    <source>
        <dbReference type="ARBA" id="ARBA00022723"/>
    </source>
</evidence>
<dbReference type="PROSITE" id="PS50076">
    <property type="entry name" value="DNAJ_2"/>
    <property type="match status" value="1"/>
</dbReference>
<evidence type="ECO:0000256" key="7">
    <source>
        <dbReference type="ARBA" id="ARBA00022771"/>
    </source>
</evidence>
<keyword evidence="6 14" id="KW-0677">Repeat</keyword>
<evidence type="ECO:0000256" key="3">
    <source>
        <dbReference type="ARBA" id="ARBA00022490"/>
    </source>
</evidence>
<dbReference type="CDD" id="cd06257">
    <property type="entry name" value="DnaJ"/>
    <property type="match status" value="1"/>
</dbReference>
<dbReference type="GO" id="GO:0031072">
    <property type="term" value="F:heat shock protein binding"/>
    <property type="evidence" value="ECO:0007669"/>
    <property type="project" value="InterPro"/>
</dbReference>
<dbReference type="FunFam" id="2.10.230.10:FF:000002">
    <property type="entry name" value="Molecular chaperone DnaJ"/>
    <property type="match status" value="1"/>
</dbReference>
<dbReference type="NCBIfam" id="NF008035">
    <property type="entry name" value="PRK10767.1"/>
    <property type="match status" value="1"/>
</dbReference>
<dbReference type="SMART" id="SM00271">
    <property type="entry name" value="DnaJ"/>
    <property type="match status" value="1"/>
</dbReference>
<feature type="binding site" evidence="14">
    <location>
        <position position="189"/>
    </location>
    <ligand>
        <name>Zn(2+)</name>
        <dbReference type="ChEBI" id="CHEBI:29105"/>
        <label>2</label>
    </ligand>
</feature>
<dbReference type="InterPro" id="IPR036410">
    <property type="entry name" value="HSP_DnaJ_Cys-rich_dom_sf"/>
</dbReference>
<comment type="similarity">
    <text evidence="12 14">Belongs to the DnaJ family.</text>
</comment>
<dbReference type="PRINTS" id="PR00625">
    <property type="entry name" value="JDOMAIN"/>
</dbReference>
<evidence type="ECO:0000256" key="15">
    <source>
        <dbReference type="PROSITE-ProRule" id="PRU00546"/>
    </source>
</evidence>
<dbReference type="InterPro" id="IPR001623">
    <property type="entry name" value="DnaJ_domain"/>
</dbReference>
<dbReference type="GO" id="GO:0006260">
    <property type="term" value="P:DNA replication"/>
    <property type="evidence" value="ECO:0007669"/>
    <property type="project" value="UniProtKB-KW"/>
</dbReference>
<dbReference type="NCBIfam" id="TIGR02349">
    <property type="entry name" value="DnaJ_bact"/>
    <property type="match status" value="1"/>
</dbReference>
<dbReference type="Pfam" id="PF01556">
    <property type="entry name" value="DnaJ_C"/>
    <property type="match status" value="1"/>
</dbReference>
<evidence type="ECO:0000256" key="4">
    <source>
        <dbReference type="ARBA" id="ARBA00022705"/>
    </source>
</evidence>
<keyword evidence="7 14" id="KW-0863">Zinc-finger</keyword>
<evidence type="ECO:0000256" key="2">
    <source>
        <dbReference type="ARBA" id="ARBA00011738"/>
    </source>
</evidence>
<sequence length="381" mass="41986">MSKRDYYEVLGVSKGASEDEIKKAYRKLAMKYHPDRNPEDKEAEENFKEVNEAYEVLSDSSKRSQYDQFGHAGMGNGAGGFGGFGGGAGFDDIFGDIFDMFGGGFSGSRSRRPQKGPDIKVGITLDFEEAVFGVEKDIKISRDEECEVCHGSGAESGSDVKTCDKCNGSGQVRVNQRTPFGVMQTVKTCDKCHGEGKIVSKPCKACGGKGTKRKEKSISINIPAGVEDGNVLPLRGEGEPGTLGGPRGDVYVYISVKSHPFFEREGTNIFCEIPITFVQAALGDEIMIPSLNEKKKKIEQIKFTIPEGTQSHQTFRLKGRGVANPMGYGKGDQYVKVKVEIPKKLNDEQKELLRKFAEVDGEHEIHEQGKSFWDKVKKYFN</sequence>
<feature type="binding site" evidence="14">
    <location>
        <position position="149"/>
    </location>
    <ligand>
        <name>Zn(2+)</name>
        <dbReference type="ChEBI" id="CHEBI:29105"/>
        <label>1</label>
    </ligand>
</feature>
<evidence type="ECO:0000256" key="6">
    <source>
        <dbReference type="ARBA" id="ARBA00022737"/>
    </source>
</evidence>
<proteinExistence type="inferred from homology"/>
<dbReference type="PANTHER" id="PTHR43096">
    <property type="entry name" value="DNAJ HOMOLOG 1, MITOCHONDRIAL-RELATED"/>
    <property type="match status" value="1"/>
</dbReference>
<dbReference type="SUPFAM" id="SSF46565">
    <property type="entry name" value="Chaperone J-domain"/>
    <property type="match status" value="1"/>
</dbReference>
<feature type="repeat" description="CXXCXGXG motif" evidence="14">
    <location>
        <begin position="146"/>
        <end position="153"/>
    </location>
</feature>
<keyword evidence="10 14" id="KW-0143">Chaperone</keyword>
<dbReference type="SUPFAM" id="SSF57938">
    <property type="entry name" value="DnaJ/Hsp40 cysteine-rich domain"/>
    <property type="match status" value="1"/>
</dbReference>
<name>A0A1M4SMS1_9FIRM</name>
<dbReference type="CDD" id="cd10719">
    <property type="entry name" value="DnaJ_zf"/>
    <property type="match status" value="1"/>
</dbReference>
<evidence type="ECO:0000256" key="10">
    <source>
        <dbReference type="ARBA" id="ARBA00023186"/>
    </source>
</evidence>
<dbReference type="Pfam" id="PF00684">
    <property type="entry name" value="DnaJ_CXXCXGXG"/>
    <property type="match status" value="1"/>
</dbReference>
<evidence type="ECO:0000259" key="16">
    <source>
        <dbReference type="PROSITE" id="PS50076"/>
    </source>
</evidence>
<dbReference type="FunFam" id="2.60.260.20:FF:000004">
    <property type="entry name" value="Molecular chaperone DnaJ"/>
    <property type="match status" value="1"/>
</dbReference>
<evidence type="ECO:0000313" key="18">
    <source>
        <dbReference type="EMBL" id="SHE33501.1"/>
    </source>
</evidence>
<comment type="domain">
    <text evidence="14">The J domain is necessary and sufficient to stimulate DnaK ATPase activity. Zinc center 1 plays an important role in the autonomous, DnaK-independent chaperone activity of DnaJ. Zinc center 2 is essential for interaction with DnaK and for DnaJ activity.</text>
</comment>
<evidence type="ECO:0000256" key="14">
    <source>
        <dbReference type="HAMAP-Rule" id="MF_01152"/>
    </source>
</evidence>
<dbReference type="GO" id="GO:0009408">
    <property type="term" value="P:response to heat"/>
    <property type="evidence" value="ECO:0007669"/>
    <property type="project" value="InterPro"/>
</dbReference>
<feature type="domain" description="CR-type" evidence="17">
    <location>
        <begin position="133"/>
        <end position="215"/>
    </location>
</feature>
<dbReference type="Proteomes" id="UP000184251">
    <property type="component" value="Unassembled WGS sequence"/>
</dbReference>
<comment type="function">
    <text evidence="11 14">Participates actively in the response to hyperosmotic and heat shock by preventing the aggregation of stress-denatured proteins and by disaggregating proteins, also in an autonomous, DnaK-independent fashion. Unfolded proteins bind initially to DnaJ; upon interaction with the DnaJ-bound protein, DnaK hydrolyzes its bound ATP, resulting in the formation of a stable complex. GrpE releases ADP from DnaK; ATP binding to DnaK triggers the release of the substrate protein, thus completing the reaction cycle. Several rounds of ATP-dependent interactions between DnaJ, DnaK and GrpE are required for fully efficient folding. Also involved, together with DnaK and GrpE, in the DNA replication of plasmids through activation of initiation proteins.</text>
</comment>
<feature type="repeat" description="CXXCXGXG motif" evidence="14">
    <location>
        <begin position="203"/>
        <end position="210"/>
    </location>
</feature>
<feature type="binding site" evidence="14">
    <location>
        <position position="166"/>
    </location>
    <ligand>
        <name>Zn(2+)</name>
        <dbReference type="ChEBI" id="CHEBI:29105"/>
        <label>2</label>
    </ligand>
</feature>
<evidence type="ECO:0000313" key="19">
    <source>
        <dbReference type="Proteomes" id="UP000184251"/>
    </source>
</evidence>
<dbReference type="InterPro" id="IPR001305">
    <property type="entry name" value="HSP_DnaJ_Cys-rich_dom"/>
</dbReference>
<dbReference type="CDD" id="cd10747">
    <property type="entry name" value="DnaJ_C"/>
    <property type="match status" value="1"/>
</dbReference>
<dbReference type="GO" id="GO:0008270">
    <property type="term" value="F:zinc ion binding"/>
    <property type="evidence" value="ECO:0007669"/>
    <property type="project" value="UniProtKB-UniRule"/>
</dbReference>
<keyword evidence="9 14" id="KW-0346">Stress response</keyword>
<dbReference type="PROSITE" id="PS00636">
    <property type="entry name" value="DNAJ_1"/>
    <property type="match status" value="1"/>
</dbReference>
<dbReference type="EMBL" id="FQTU01000001">
    <property type="protein sequence ID" value="SHE33501.1"/>
    <property type="molecule type" value="Genomic_DNA"/>
</dbReference>
<evidence type="ECO:0000256" key="12">
    <source>
        <dbReference type="ARBA" id="ARBA00061004"/>
    </source>
</evidence>
<comment type="subunit">
    <text evidence="2 14">Homodimer.</text>
</comment>
<evidence type="ECO:0000256" key="9">
    <source>
        <dbReference type="ARBA" id="ARBA00023016"/>
    </source>
</evidence>
<dbReference type="Gene3D" id="2.60.260.20">
    <property type="entry name" value="Urease metallochaperone UreE, N-terminal domain"/>
    <property type="match status" value="2"/>
</dbReference>
<reference evidence="18 19" key="1">
    <citation type="submission" date="2016-11" db="EMBL/GenBank/DDBJ databases">
        <authorList>
            <person name="Jaros S."/>
            <person name="Januszkiewicz K."/>
            <person name="Wedrychowicz H."/>
        </authorList>
    </citation>
    <scope>NUCLEOTIDE SEQUENCE [LARGE SCALE GENOMIC DNA]</scope>
    <source>
        <strain evidence="18 19">DSM 14828</strain>
    </source>
</reference>
<dbReference type="InterPro" id="IPR012724">
    <property type="entry name" value="DnaJ"/>
</dbReference>
<comment type="cofactor">
    <cofactor evidence="14">
        <name>Zn(2+)</name>
        <dbReference type="ChEBI" id="CHEBI:29105"/>
    </cofactor>
    <text evidence="14">Binds 2 Zn(2+) ions per monomer.</text>
</comment>
<dbReference type="HAMAP" id="MF_01152">
    <property type="entry name" value="DnaJ"/>
    <property type="match status" value="1"/>
</dbReference>
<keyword evidence="5 14" id="KW-0479">Metal-binding</keyword>
<evidence type="ECO:0000256" key="8">
    <source>
        <dbReference type="ARBA" id="ARBA00022833"/>
    </source>
</evidence>
<dbReference type="Pfam" id="PF00226">
    <property type="entry name" value="DnaJ"/>
    <property type="match status" value="1"/>
</dbReference>
<feature type="repeat" description="CXXCXGXG motif" evidence="14">
    <location>
        <begin position="189"/>
        <end position="196"/>
    </location>
</feature>
<dbReference type="PROSITE" id="PS51188">
    <property type="entry name" value="ZF_CR"/>
    <property type="match status" value="1"/>
</dbReference>
<dbReference type="InterPro" id="IPR008971">
    <property type="entry name" value="HSP40/DnaJ_pept-bd"/>
</dbReference>
<feature type="binding site" evidence="14">
    <location>
        <position position="192"/>
    </location>
    <ligand>
        <name>Zn(2+)</name>
        <dbReference type="ChEBI" id="CHEBI:29105"/>
        <label>2</label>
    </ligand>
</feature>
<feature type="domain" description="J" evidence="16">
    <location>
        <begin position="5"/>
        <end position="70"/>
    </location>
</feature>
<feature type="binding site" evidence="14">
    <location>
        <position position="206"/>
    </location>
    <ligand>
        <name>Zn(2+)</name>
        <dbReference type="ChEBI" id="CHEBI:29105"/>
        <label>1</label>
    </ligand>
</feature>
<feature type="binding site" evidence="14">
    <location>
        <position position="203"/>
    </location>
    <ligand>
        <name>Zn(2+)</name>
        <dbReference type="ChEBI" id="CHEBI:29105"/>
        <label>1</label>
    </ligand>
</feature>
<evidence type="ECO:0000256" key="1">
    <source>
        <dbReference type="ARBA" id="ARBA00004496"/>
    </source>
</evidence>
<dbReference type="RefSeq" id="WP_073269301.1">
    <property type="nucleotide sequence ID" value="NZ_FQTU01000001.1"/>
</dbReference>
<keyword evidence="4 14" id="KW-0235">DNA replication</keyword>
<dbReference type="PANTHER" id="PTHR43096:SF48">
    <property type="entry name" value="CHAPERONE PROTEIN DNAJ"/>
    <property type="match status" value="1"/>
</dbReference>
<dbReference type="InterPro" id="IPR036869">
    <property type="entry name" value="J_dom_sf"/>
</dbReference>
<feature type="repeat" description="CXXCXGXG motif" evidence="14">
    <location>
        <begin position="163"/>
        <end position="170"/>
    </location>
</feature>
<dbReference type="InterPro" id="IPR002939">
    <property type="entry name" value="DnaJ_C"/>
</dbReference>
<dbReference type="AlphaFoldDB" id="A0A1M4SMS1"/>
<evidence type="ECO:0000256" key="13">
    <source>
        <dbReference type="ARBA" id="ARBA00067609"/>
    </source>
</evidence>
<dbReference type="GO" id="GO:0042026">
    <property type="term" value="P:protein refolding"/>
    <property type="evidence" value="ECO:0007669"/>
    <property type="project" value="TreeGrafter"/>
</dbReference>
<dbReference type="Gene3D" id="1.10.287.110">
    <property type="entry name" value="DnaJ domain"/>
    <property type="match status" value="1"/>
</dbReference>
<keyword evidence="3 14" id="KW-0963">Cytoplasm</keyword>
<protein>
    <recommendedName>
        <fullName evidence="13 14">Chaperone protein DnaJ</fullName>
    </recommendedName>
</protein>
<dbReference type="STRING" id="1120975.SAMN02746064_00316"/>
<evidence type="ECO:0000256" key="11">
    <source>
        <dbReference type="ARBA" id="ARBA00053423"/>
    </source>
</evidence>
<dbReference type="OrthoDB" id="9779889at2"/>
<keyword evidence="8 14" id="KW-0862">Zinc</keyword>
<feature type="binding site" evidence="14">
    <location>
        <position position="146"/>
    </location>
    <ligand>
        <name>Zn(2+)</name>
        <dbReference type="ChEBI" id="CHEBI:29105"/>
        <label>1</label>
    </ligand>
</feature>
<feature type="binding site" evidence="14">
    <location>
        <position position="163"/>
    </location>
    <ligand>
        <name>Zn(2+)</name>
        <dbReference type="ChEBI" id="CHEBI:29105"/>
        <label>2</label>
    </ligand>
</feature>
<comment type="subcellular location">
    <subcellularLocation>
        <location evidence="1 14">Cytoplasm</location>
    </subcellularLocation>
</comment>
<dbReference type="GO" id="GO:0005524">
    <property type="term" value="F:ATP binding"/>
    <property type="evidence" value="ECO:0007669"/>
    <property type="project" value="InterPro"/>
</dbReference>
<dbReference type="FunFam" id="1.10.287.110:FF:000034">
    <property type="entry name" value="Chaperone protein DnaJ"/>
    <property type="match status" value="1"/>
</dbReference>
<keyword evidence="19" id="KW-1185">Reference proteome</keyword>